<evidence type="ECO:0000313" key="2">
    <source>
        <dbReference type="WBParaSite" id="ACRNAN_scaffold2492.g30617.t1"/>
    </source>
</evidence>
<organism evidence="1 2">
    <name type="scientific">Acrobeloides nanus</name>
    <dbReference type="NCBI Taxonomy" id="290746"/>
    <lineage>
        <taxon>Eukaryota</taxon>
        <taxon>Metazoa</taxon>
        <taxon>Ecdysozoa</taxon>
        <taxon>Nematoda</taxon>
        <taxon>Chromadorea</taxon>
        <taxon>Rhabditida</taxon>
        <taxon>Tylenchina</taxon>
        <taxon>Cephalobomorpha</taxon>
        <taxon>Cephaloboidea</taxon>
        <taxon>Cephalobidae</taxon>
        <taxon>Acrobeloides</taxon>
    </lineage>
</organism>
<evidence type="ECO:0000313" key="1">
    <source>
        <dbReference type="Proteomes" id="UP000887540"/>
    </source>
</evidence>
<name>A0A914DET0_9BILA</name>
<sequence length="351" mass="40409">MVLLTELPEEIFFNICKHLDLVQDIVNFEASHPSIEKKIYYTFWGQPKTLILSDNYTEFGGLFNTPRIATADGQHFMLPTDDDSFISDIILKMRNLQEIYLGPLKRTDIMRRILFVLLESNLRLQKIVILYNRPESLLDSSSKSRELWPSKSSHRKLVELIKQQKETLNFLGLILGLNEYVSILWSPKRDRMSLEYHYTGSMDTRYRVVYPFLFNFTNTTSIPITLDISIKAQTNVAHFVLAHCIHSCVPHNHRYSLRNVHVRMFSANLSTDASSIFTLGAAIGDFKRLATVSFYFDEPGMDKDGLDEICNTSCSQSYDLKLSTPTYHRLVHKSVLIPCPLAHQPLLYCAS</sequence>
<dbReference type="Proteomes" id="UP000887540">
    <property type="component" value="Unplaced"/>
</dbReference>
<dbReference type="WBParaSite" id="ACRNAN_scaffold2492.g30617.t1">
    <property type="protein sequence ID" value="ACRNAN_scaffold2492.g30617.t1"/>
    <property type="gene ID" value="ACRNAN_scaffold2492.g30617"/>
</dbReference>
<accession>A0A914DET0</accession>
<keyword evidence="1" id="KW-1185">Reference proteome</keyword>
<dbReference type="AlphaFoldDB" id="A0A914DET0"/>
<proteinExistence type="predicted"/>
<protein>
    <submittedName>
        <fullName evidence="2">F-box domain-containing protein</fullName>
    </submittedName>
</protein>
<reference evidence="2" key="1">
    <citation type="submission" date="2022-11" db="UniProtKB">
        <authorList>
            <consortium name="WormBaseParasite"/>
        </authorList>
    </citation>
    <scope>IDENTIFICATION</scope>
</reference>